<evidence type="ECO:0000259" key="1">
    <source>
        <dbReference type="PROSITE" id="PS50181"/>
    </source>
</evidence>
<dbReference type="InterPro" id="IPR032675">
    <property type="entry name" value="LRR_dom_sf"/>
</dbReference>
<dbReference type="SMART" id="SM00256">
    <property type="entry name" value="FBOX"/>
    <property type="match status" value="1"/>
</dbReference>
<dbReference type="Gene3D" id="3.80.10.10">
    <property type="entry name" value="Ribonuclease Inhibitor"/>
    <property type="match status" value="1"/>
</dbReference>
<gene>
    <name evidence="2" type="ORF">pipiens_014684</name>
</gene>
<dbReference type="PANTHER" id="PTHR20933">
    <property type="entry name" value="F-BOX ONLY PROTEIN 33"/>
    <property type="match status" value="1"/>
</dbReference>
<sequence>MSPTWIDSVPPITLADLLNQINELSAKLQGLPDRLNRLEQLVDSGFTSCHAKLASLETRLEATVKPAVMPCDSVATVSSDEPVSSSPTEPKAVKLPTKVLQAIFQHLTAPQLANARTVCRRWNRLIGTSATLMDHFELNPPTGSKLQADCEPVQALSSRFTRAYFDGLVIFGAAAWWPRIGASLHTLALIDCHVSVDMVLGMLRQTPALRSFEFQDGDNLFFSDVPEVDFELTALETLDIAIVERVELLDVFAKICPNLKDFIVIVDKKLPNASGKIINFVESVQNTLVNFQFDYHLDVWYGLTKLKNLKLKRIASQNKINDNFLQSLVMSQPTIEDITLQSPISNQCLQFVGANLKNLSSLYVPLQIQQDGSAKLSFLDTMPKLDTLTVTGTSDVPVLSFEVGKHPKLDALRLELWQQPATGSNWFRRFPNLRTLELDQCTLASWSDLFVPATQLKELRNLSLAYVDATSSKEYLSDYLDSLTFM</sequence>
<protein>
    <recommendedName>
        <fullName evidence="1">F-box domain-containing protein</fullName>
    </recommendedName>
</protein>
<keyword evidence="3" id="KW-1185">Reference proteome</keyword>
<dbReference type="Proteomes" id="UP001562425">
    <property type="component" value="Unassembled WGS sequence"/>
</dbReference>
<comment type="caution">
    <text evidence="2">The sequence shown here is derived from an EMBL/GenBank/DDBJ whole genome shotgun (WGS) entry which is preliminary data.</text>
</comment>
<reference evidence="2 3" key="1">
    <citation type="submission" date="2024-05" db="EMBL/GenBank/DDBJ databases">
        <title>Culex pipiens pipiens assembly and annotation.</title>
        <authorList>
            <person name="Alout H."/>
            <person name="Durand T."/>
        </authorList>
    </citation>
    <scope>NUCLEOTIDE SEQUENCE [LARGE SCALE GENOMIC DNA]</scope>
    <source>
        <strain evidence="2">HA-2024</strain>
        <tissue evidence="2">Whole body</tissue>
    </source>
</reference>
<dbReference type="EMBL" id="JBEHCU010009517">
    <property type="protein sequence ID" value="KAL1379738.1"/>
    <property type="molecule type" value="Genomic_DNA"/>
</dbReference>
<dbReference type="SUPFAM" id="SSF52047">
    <property type="entry name" value="RNI-like"/>
    <property type="match status" value="1"/>
</dbReference>
<dbReference type="InterPro" id="IPR001810">
    <property type="entry name" value="F-box_dom"/>
</dbReference>
<dbReference type="CDD" id="cd09917">
    <property type="entry name" value="F-box_SF"/>
    <property type="match status" value="1"/>
</dbReference>
<dbReference type="SUPFAM" id="SSF81383">
    <property type="entry name" value="F-box domain"/>
    <property type="match status" value="1"/>
</dbReference>
<evidence type="ECO:0000313" key="2">
    <source>
        <dbReference type="EMBL" id="KAL1379738.1"/>
    </source>
</evidence>
<evidence type="ECO:0000313" key="3">
    <source>
        <dbReference type="Proteomes" id="UP001562425"/>
    </source>
</evidence>
<feature type="non-terminal residue" evidence="2">
    <location>
        <position position="486"/>
    </location>
</feature>
<proteinExistence type="predicted"/>
<dbReference type="InterPro" id="IPR036047">
    <property type="entry name" value="F-box-like_dom_sf"/>
</dbReference>
<accession>A0ABD1CTR9</accession>
<dbReference type="AlphaFoldDB" id="A0ABD1CTR9"/>
<organism evidence="2 3">
    <name type="scientific">Culex pipiens pipiens</name>
    <name type="common">Northern house mosquito</name>
    <dbReference type="NCBI Taxonomy" id="38569"/>
    <lineage>
        <taxon>Eukaryota</taxon>
        <taxon>Metazoa</taxon>
        <taxon>Ecdysozoa</taxon>
        <taxon>Arthropoda</taxon>
        <taxon>Hexapoda</taxon>
        <taxon>Insecta</taxon>
        <taxon>Pterygota</taxon>
        <taxon>Neoptera</taxon>
        <taxon>Endopterygota</taxon>
        <taxon>Diptera</taxon>
        <taxon>Nematocera</taxon>
        <taxon>Culicoidea</taxon>
        <taxon>Culicidae</taxon>
        <taxon>Culicinae</taxon>
        <taxon>Culicini</taxon>
        <taxon>Culex</taxon>
        <taxon>Culex</taxon>
    </lineage>
</organism>
<dbReference type="PANTHER" id="PTHR20933:SF4">
    <property type="entry name" value="F-BOX INVOLVED IN POLYQ PATHOGENESIS, ISOFORM A"/>
    <property type="match status" value="1"/>
</dbReference>
<name>A0ABD1CTR9_CULPP</name>
<dbReference type="Gene3D" id="1.20.1280.50">
    <property type="match status" value="1"/>
</dbReference>
<dbReference type="PROSITE" id="PS50181">
    <property type="entry name" value="FBOX"/>
    <property type="match status" value="1"/>
</dbReference>
<feature type="domain" description="F-box" evidence="1">
    <location>
        <begin position="89"/>
        <end position="135"/>
    </location>
</feature>
<dbReference type="Pfam" id="PF12937">
    <property type="entry name" value="F-box-like"/>
    <property type="match status" value="1"/>
</dbReference>